<protein>
    <recommendedName>
        <fullName evidence="3">AAA domain-containing protein</fullName>
    </recommendedName>
</protein>
<evidence type="ECO:0000313" key="2">
    <source>
        <dbReference type="Proteomes" id="UP000254848"/>
    </source>
</evidence>
<keyword evidence="2" id="KW-1185">Reference proteome</keyword>
<dbReference type="Gene3D" id="3.40.50.300">
    <property type="entry name" value="P-loop containing nucleotide triphosphate hydrolases"/>
    <property type="match status" value="1"/>
</dbReference>
<dbReference type="Proteomes" id="UP000254848">
    <property type="component" value="Unassembled WGS sequence"/>
</dbReference>
<dbReference type="EMBL" id="QRAP01000004">
    <property type="protein sequence ID" value="RDK91946.1"/>
    <property type="molecule type" value="Genomic_DNA"/>
</dbReference>
<sequence length="195" mass="22206">MIILIGGCSSVGKTLLAQRLLEHCLVPYLSADHLKMGLYRADATRCGFTPMDRDDVIEQRLWPILKGIIDTNIENGQNLIIEGCYLFPQRLASFPEEYRRHIIPVFLALSERYIRAHYHTGILRHRNVIERRQGPEERTIAQVIDENRALKTRCDESGVACIEIDGDYERTLERVCQRIAQEVAGNKKGAAAPFS</sequence>
<dbReference type="RefSeq" id="WP_196238500.1">
    <property type="nucleotide sequence ID" value="NZ_QRAP01000004.1"/>
</dbReference>
<gene>
    <name evidence="1" type="ORF">C8D90_10490</name>
</gene>
<proteinExistence type="predicted"/>
<dbReference type="SUPFAM" id="SSF52540">
    <property type="entry name" value="P-loop containing nucleoside triphosphate hydrolases"/>
    <property type="match status" value="1"/>
</dbReference>
<comment type="caution">
    <text evidence="1">The sequence shown here is derived from an EMBL/GenBank/DDBJ whole genome shotgun (WGS) entry which is preliminary data.</text>
</comment>
<dbReference type="InterPro" id="IPR027417">
    <property type="entry name" value="P-loop_NTPase"/>
</dbReference>
<evidence type="ECO:0008006" key="3">
    <source>
        <dbReference type="Google" id="ProtNLM"/>
    </source>
</evidence>
<accession>A0A370QRT2</accession>
<dbReference type="AlphaFoldDB" id="A0A370QRT2"/>
<evidence type="ECO:0000313" key="1">
    <source>
        <dbReference type="EMBL" id="RDK91946.1"/>
    </source>
</evidence>
<organism evidence="1 2">
    <name type="scientific">Enterobacillus tribolii</name>
    <dbReference type="NCBI Taxonomy" id="1487935"/>
    <lineage>
        <taxon>Bacteria</taxon>
        <taxon>Pseudomonadati</taxon>
        <taxon>Pseudomonadota</taxon>
        <taxon>Gammaproteobacteria</taxon>
        <taxon>Enterobacterales</taxon>
        <taxon>Hafniaceae</taxon>
        <taxon>Enterobacillus</taxon>
    </lineage>
</organism>
<reference evidence="1 2" key="1">
    <citation type="submission" date="2018-07" db="EMBL/GenBank/DDBJ databases">
        <title>Genomic Encyclopedia of Type Strains, Phase IV (KMG-IV): sequencing the most valuable type-strain genomes for metagenomic binning, comparative biology and taxonomic classification.</title>
        <authorList>
            <person name="Goeker M."/>
        </authorList>
    </citation>
    <scope>NUCLEOTIDE SEQUENCE [LARGE SCALE GENOMIC DNA]</scope>
    <source>
        <strain evidence="1 2">DSM 103736</strain>
    </source>
</reference>
<name>A0A370QRT2_9GAMM</name>